<dbReference type="CDD" id="cd00086">
    <property type="entry name" value="homeodomain"/>
    <property type="match status" value="1"/>
</dbReference>
<keyword evidence="6" id="KW-1185">Reference proteome</keyword>
<evidence type="ECO:0000313" key="5">
    <source>
        <dbReference type="EMBL" id="KAK0422114.1"/>
    </source>
</evidence>
<dbReference type="SUPFAM" id="SSF46689">
    <property type="entry name" value="Homeodomain-like"/>
    <property type="match status" value="1"/>
</dbReference>
<dbReference type="Gene3D" id="1.10.10.60">
    <property type="entry name" value="Homeodomain-like"/>
    <property type="match status" value="1"/>
</dbReference>
<evidence type="ECO:0000259" key="4">
    <source>
        <dbReference type="PROSITE" id="PS50071"/>
    </source>
</evidence>
<comment type="subcellular location">
    <subcellularLocation>
        <location evidence="1 2 3">Nucleus</location>
    </subcellularLocation>
</comment>
<dbReference type="SMART" id="SM00389">
    <property type="entry name" value="HOX"/>
    <property type="match status" value="1"/>
</dbReference>
<dbReference type="PROSITE" id="PS50071">
    <property type="entry name" value="HOMEOBOX_2"/>
    <property type="match status" value="1"/>
</dbReference>
<dbReference type="GO" id="GO:0005634">
    <property type="term" value="C:nucleus"/>
    <property type="evidence" value="ECO:0007669"/>
    <property type="project" value="UniProtKB-SubCell"/>
</dbReference>
<dbReference type="EMBL" id="JAUCMV010000001">
    <property type="protein sequence ID" value="KAK0422114.1"/>
    <property type="molecule type" value="Genomic_DNA"/>
</dbReference>
<dbReference type="InterPro" id="IPR009057">
    <property type="entry name" value="Homeodomain-like_sf"/>
</dbReference>
<organism evidence="5 6">
    <name type="scientific">Steinernema hermaphroditum</name>
    <dbReference type="NCBI Taxonomy" id="289476"/>
    <lineage>
        <taxon>Eukaryota</taxon>
        <taxon>Metazoa</taxon>
        <taxon>Ecdysozoa</taxon>
        <taxon>Nematoda</taxon>
        <taxon>Chromadorea</taxon>
        <taxon>Rhabditida</taxon>
        <taxon>Tylenchina</taxon>
        <taxon>Panagrolaimomorpha</taxon>
        <taxon>Strongyloidoidea</taxon>
        <taxon>Steinernematidae</taxon>
        <taxon>Steinernema</taxon>
    </lineage>
</organism>
<sequence>MQNYNAKFQNISKLTPASWKWPKTRHRHDAPSKGSIVPWHPHFNRTLLTGRSTSLCSRRLNATDQLMTSINVQQIGDSEIVWDSVGRLYQLENIVEARTLGCCIHPGCKAFIYMARQGDLRFSYLITKHQCDKGGAKQANETEKEKTDMQTQVDWADLDENVDDEEEHTQKKCLFRVKIEGSLQADHETCFNVVSTFTAPKLLSDAIGQMICIPTAPECFVEVSRWDADFNTYSKMCDDEILTAYCEEGCRYKVVCHTEAPETTIMAGWMVKISECSEIELGETSSLKTTSTASICSDADSESSLYEPQSPSRISSYSSESSLICERFTYSMPPVEALTQTQAVTPYKREKRLEAVFRKAPTPELYKLIDLSFTLDMSISEIREWFGRRRAQELAEKRQSTSSC</sequence>
<dbReference type="Proteomes" id="UP001175271">
    <property type="component" value="Unassembled WGS sequence"/>
</dbReference>
<evidence type="ECO:0000256" key="3">
    <source>
        <dbReference type="RuleBase" id="RU000682"/>
    </source>
</evidence>
<dbReference type="InterPro" id="IPR001356">
    <property type="entry name" value="HD"/>
</dbReference>
<evidence type="ECO:0000256" key="2">
    <source>
        <dbReference type="PROSITE-ProRule" id="PRU00108"/>
    </source>
</evidence>
<dbReference type="GO" id="GO:0003677">
    <property type="term" value="F:DNA binding"/>
    <property type="evidence" value="ECO:0007669"/>
    <property type="project" value="UniProtKB-UniRule"/>
</dbReference>
<feature type="domain" description="Homeobox" evidence="4">
    <location>
        <begin position="353"/>
        <end position="396"/>
    </location>
</feature>
<gene>
    <name evidence="5" type="ORF">QR680_007375</name>
</gene>
<evidence type="ECO:0000256" key="1">
    <source>
        <dbReference type="ARBA" id="ARBA00004123"/>
    </source>
</evidence>
<evidence type="ECO:0000313" key="6">
    <source>
        <dbReference type="Proteomes" id="UP001175271"/>
    </source>
</evidence>
<dbReference type="AlphaFoldDB" id="A0AA39IF68"/>
<protein>
    <recommendedName>
        <fullName evidence="4">Homeobox domain-containing protein</fullName>
    </recommendedName>
</protein>
<feature type="DNA-binding region" description="Homeobox" evidence="2">
    <location>
        <begin position="355"/>
        <end position="397"/>
    </location>
</feature>
<name>A0AA39IF68_9BILA</name>
<dbReference type="Pfam" id="PF00046">
    <property type="entry name" value="Homeodomain"/>
    <property type="match status" value="1"/>
</dbReference>
<keyword evidence="2 3" id="KW-0539">Nucleus</keyword>
<keyword evidence="2 3" id="KW-0371">Homeobox</keyword>
<proteinExistence type="predicted"/>
<accession>A0AA39IF68</accession>
<reference evidence="5" key="1">
    <citation type="submission" date="2023-06" db="EMBL/GenBank/DDBJ databases">
        <title>Genomic analysis of the entomopathogenic nematode Steinernema hermaphroditum.</title>
        <authorList>
            <person name="Schwarz E.M."/>
            <person name="Heppert J.K."/>
            <person name="Baniya A."/>
            <person name="Schwartz H.T."/>
            <person name="Tan C.-H."/>
            <person name="Antoshechkin I."/>
            <person name="Sternberg P.W."/>
            <person name="Goodrich-Blair H."/>
            <person name="Dillman A.R."/>
        </authorList>
    </citation>
    <scope>NUCLEOTIDE SEQUENCE</scope>
    <source>
        <strain evidence="5">PS9179</strain>
        <tissue evidence="5">Whole animal</tissue>
    </source>
</reference>
<comment type="caution">
    <text evidence="5">The sequence shown here is derived from an EMBL/GenBank/DDBJ whole genome shotgun (WGS) entry which is preliminary data.</text>
</comment>
<keyword evidence="2 3" id="KW-0238">DNA-binding</keyword>